<keyword evidence="3" id="KW-1185">Reference proteome</keyword>
<gene>
    <name evidence="2" type="ORF">JHT90_11350</name>
</gene>
<dbReference type="InterPro" id="IPR012661">
    <property type="entry name" value="CHP02448"/>
</dbReference>
<protein>
    <submittedName>
        <fullName evidence="2">DUF2388 domain-containing protein</fullName>
    </submittedName>
</protein>
<dbReference type="Pfam" id="PF09498">
    <property type="entry name" value="DUF2388"/>
    <property type="match status" value="1"/>
</dbReference>
<evidence type="ECO:0000313" key="3">
    <source>
        <dbReference type="Proteomes" id="UP000595278"/>
    </source>
</evidence>
<evidence type="ECO:0000256" key="1">
    <source>
        <dbReference type="SAM" id="SignalP"/>
    </source>
</evidence>
<dbReference type="EMBL" id="CP067393">
    <property type="protein sequence ID" value="QQP84981.1"/>
    <property type="molecule type" value="Genomic_DNA"/>
</dbReference>
<dbReference type="KEGG" id="eaz:JHT90_11350"/>
<name>A0A974RW95_9GAMM</name>
<dbReference type="RefSeq" id="WP_201091017.1">
    <property type="nucleotide sequence ID" value="NZ_CP067393.1"/>
</dbReference>
<feature type="chain" id="PRO_5037861110" evidence="1">
    <location>
        <begin position="20"/>
        <end position="106"/>
    </location>
</feature>
<accession>A0A974RW95</accession>
<dbReference type="NCBIfam" id="TIGR02448">
    <property type="entry name" value="conserverd hypothetical protein"/>
    <property type="match status" value="1"/>
</dbReference>
<dbReference type="Proteomes" id="UP000595278">
    <property type="component" value="Chromosome"/>
</dbReference>
<sequence>MRHLLLLVLGCLFSVQVFAFGATTNAINDIATSGSTAGTSGSAASTDTSKRDKIIEQAQNDAAAFVGSNGKIRGVYLEVALQHLRQHYHVANHIADLTLAEAILTY</sequence>
<feature type="signal peptide" evidence="1">
    <location>
        <begin position="1"/>
        <end position="19"/>
    </location>
</feature>
<reference evidence="2 3" key="1">
    <citation type="submission" date="2021-01" db="EMBL/GenBank/DDBJ databases">
        <title>Entomomonas sp. F2A isolated from a house cricket (Acheta domesticus).</title>
        <authorList>
            <person name="Spergser J."/>
            <person name="Busse H.-J."/>
        </authorList>
    </citation>
    <scope>NUCLEOTIDE SEQUENCE [LARGE SCALE GENOMIC DNA]</scope>
    <source>
        <strain evidence="2 3">F2A</strain>
    </source>
</reference>
<organism evidence="2 3">
    <name type="scientific">Entomomonas asaccharolytica</name>
    <dbReference type="NCBI Taxonomy" id="2785331"/>
    <lineage>
        <taxon>Bacteria</taxon>
        <taxon>Pseudomonadati</taxon>
        <taxon>Pseudomonadota</taxon>
        <taxon>Gammaproteobacteria</taxon>
        <taxon>Pseudomonadales</taxon>
        <taxon>Pseudomonadaceae</taxon>
        <taxon>Entomomonas</taxon>
    </lineage>
</organism>
<dbReference type="AlphaFoldDB" id="A0A974RW95"/>
<keyword evidence="1" id="KW-0732">Signal</keyword>
<evidence type="ECO:0000313" key="2">
    <source>
        <dbReference type="EMBL" id="QQP84981.1"/>
    </source>
</evidence>
<proteinExistence type="predicted"/>